<feature type="non-terminal residue" evidence="2">
    <location>
        <position position="77"/>
    </location>
</feature>
<feature type="compositionally biased region" description="Basic and acidic residues" evidence="1">
    <location>
        <begin position="57"/>
        <end position="70"/>
    </location>
</feature>
<dbReference type="AlphaFoldDB" id="A0A6J4NKF8"/>
<accession>A0A6J4NKF8</accession>
<evidence type="ECO:0000313" key="2">
    <source>
        <dbReference type="EMBL" id="CAA9390684.1"/>
    </source>
</evidence>
<feature type="compositionally biased region" description="Basic and acidic residues" evidence="1">
    <location>
        <begin position="1"/>
        <end position="25"/>
    </location>
</feature>
<dbReference type="EMBL" id="CADCUP010000108">
    <property type="protein sequence ID" value="CAA9390684.1"/>
    <property type="molecule type" value="Genomic_DNA"/>
</dbReference>
<proteinExistence type="predicted"/>
<feature type="non-terminal residue" evidence="2">
    <location>
        <position position="1"/>
    </location>
</feature>
<name>A0A6J4NKF8_9ACTN</name>
<sequence>EGRDQPIRSDRARREHRRPPDEHRAQPAPGARGGDGRLGRHPAPRPLRRGGVPCSAARERPSYARPDPARPRRGGAL</sequence>
<gene>
    <name evidence="2" type="ORF">AVDCRST_MAG06-1556</name>
</gene>
<protein>
    <submittedName>
        <fullName evidence="2">Uncharacterized protein</fullName>
    </submittedName>
</protein>
<reference evidence="2" key="1">
    <citation type="submission" date="2020-02" db="EMBL/GenBank/DDBJ databases">
        <authorList>
            <person name="Meier V. D."/>
        </authorList>
    </citation>
    <scope>NUCLEOTIDE SEQUENCE</scope>
    <source>
        <strain evidence="2">AVDCRST_MAG06</strain>
    </source>
</reference>
<evidence type="ECO:0000256" key="1">
    <source>
        <dbReference type="SAM" id="MobiDB-lite"/>
    </source>
</evidence>
<organism evidence="2">
    <name type="scientific">uncultured Nocardioides sp</name>
    <dbReference type="NCBI Taxonomy" id="198441"/>
    <lineage>
        <taxon>Bacteria</taxon>
        <taxon>Bacillati</taxon>
        <taxon>Actinomycetota</taxon>
        <taxon>Actinomycetes</taxon>
        <taxon>Propionibacteriales</taxon>
        <taxon>Nocardioidaceae</taxon>
        <taxon>Nocardioides</taxon>
        <taxon>environmental samples</taxon>
    </lineage>
</organism>
<feature type="compositionally biased region" description="Basic residues" evidence="1">
    <location>
        <begin position="39"/>
        <end position="48"/>
    </location>
</feature>
<feature type="region of interest" description="Disordered" evidence="1">
    <location>
        <begin position="1"/>
        <end position="77"/>
    </location>
</feature>